<dbReference type="EMBL" id="JAUFQH010000010">
    <property type="protein sequence ID" value="MDN3620236.1"/>
    <property type="molecule type" value="Genomic_DNA"/>
</dbReference>
<feature type="signal peptide" evidence="1">
    <location>
        <begin position="1"/>
        <end position="21"/>
    </location>
</feature>
<reference evidence="3 4" key="1">
    <citation type="journal article" date="2014" name="Int. J. Syst. Evol. Microbiol.">
        <title>Complete genome sequence of Corynebacterium casei LMG S-19264T (=DSM 44701T), isolated from a smear-ripened cheese.</title>
        <authorList>
            <consortium name="US DOE Joint Genome Institute (JGI-PGF)"/>
            <person name="Walter F."/>
            <person name="Albersmeier A."/>
            <person name="Kalinowski J."/>
            <person name="Ruckert C."/>
        </authorList>
    </citation>
    <scope>NUCLEOTIDE SEQUENCE [LARGE SCALE GENOMIC DNA]</scope>
    <source>
        <strain evidence="3 4">CECT 8670</strain>
    </source>
</reference>
<comment type="caution">
    <text evidence="3">The sequence shown here is derived from an EMBL/GenBank/DDBJ whole genome shotgun (WGS) entry which is preliminary data.</text>
</comment>
<feature type="chain" id="PRO_5042518657" evidence="1">
    <location>
        <begin position="22"/>
        <end position="303"/>
    </location>
</feature>
<dbReference type="GO" id="GO:0005886">
    <property type="term" value="C:plasma membrane"/>
    <property type="evidence" value="ECO:0007669"/>
    <property type="project" value="InterPro"/>
</dbReference>
<evidence type="ECO:0000313" key="4">
    <source>
        <dbReference type="Proteomes" id="UP001228636"/>
    </source>
</evidence>
<dbReference type="RefSeq" id="WP_261973331.1">
    <property type="nucleotide sequence ID" value="NZ_CP103460.1"/>
</dbReference>
<sequence>MKKILNLAFAFAIATTFVACSDDDNNNIAPTTGDLTVDFTGLEALGADFVYEGWLIVNGSPVSTGTFTSVTFPQTYTVGIDDLQAATTFVLSIEPAGETGAEALAPAATKLLAGNFSGNTASVNSDNIVVDASGEIKDLGSSWGKYILATPTDNDDTNEASGIWFLDNANTPAIAGLGLPTLTDGWKYEGWVVIDGTPVSTGTFTYVDGADENAATSPYKGSVGNGPAFPGEDYVTGSAAGVDFPTDLKGKTVVISVEPSPDNSSAPFALKPLAHVVPADAMTFTVINMVTGPLPILSGSVTR</sequence>
<dbReference type="InterPro" id="IPR018764">
    <property type="entry name" value="RskA_C"/>
</dbReference>
<protein>
    <submittedName>
        <fullName evidence="3">Anti-sigma factor</fullName>
    </submittedName>
</protein>
<dbReference type="Pfam" id="PF10099">
    <property type="entry name" value="RskA_C"/>
    <property type="match status" value="1"/>
</dbReference>
<dbReference type="Proteomes" id="UP001228636">
    <property type="component" value="Unassembled WGS sequence"/>
</dbReference>
<proteinExistence type="predicted"/>
<organism evidence="3 4">
    <name type="scientific">Polaribacter sejongensis</name>
    <dbReference type="NCBI Taxonomy" id="985043"/>
    <lineage>
        <taxon>Bacteria</taxon>
        <taxon>Pseudomonadati</taxon>
        <taxon>Bacteroidota</taxon>
        <taxon>Flavobacteriia</taxon>
        <taxon>Flavobacteriales</taxon>
        <taxon>Flavobacteriaceae</taxon>
    </lineage>
</organism>
<feature type="domain" description="Anti-sigma K factor RskA C-terminal" evidence="2">
    <location>
        <begin position="30"/>
        <end position="99"/>
    </location>
</feature>
<evidence type="ECO:0000256" key="1">
    <source>
        <dbReference type="SAM" id="SignalP"/>
    </source>
</evidence>
<dbReference type="PROSITE" id="PS51257">
    <property type="entry name" value="PROKAR_LIPOPROTEIN"/>
    <property type="match status" value="1"/>
</dbReference>
<accession>A0AAJ1QZ23</accession>
<evidence type="ECO:0000313" key="3">
    <source>
        <dbReference type="EMBL" id="MDN3620236.1"/>
    </source>
</evidence>
<dbReference type="AlphaFoldDB" id="A0AAJ1QZ23"/>
<keyword evidence="1" id="KW-0732">Signal</keyword>
<evidence type="ECO:0000259" key="2">
    <source>
        <dbReference type="Pfam" id="PF10099"/>
    </source>
</evidence>
<gene>
    <name evidence="3" type="ORF">QWY81_12290</name>
</gene>
<name>A0AAJ1QZ23_9FLAO</name>